<keyword evidence="3" id="KW-1185">Reference proteome</keyword>
<protein>
    <submittedName>
        <fullName evidence="2">Uncharacterized protein</fullName>
    </submittedName>
</protein>
<dbReference type="PANTHER" id="PTHR46430">
    <property type="entry name" value="PROTEIN SKT5-RELATED"/>
    <property type="match status" value="1"/>
</dbReference>
<evidence type="ECO:0000313" key="2">
    <source>
        <dbReference type="EMBL" id="KAJ3034033.1"/>
    </source>
</evidence>
<name>A0AAD5WWM7_9FUNG</name>
<dbReference type="InterPro" id="IPR051726">
    <property type="entry name" value="Chitin_Synth_Reg"/>
</dbReference>
<proteinExistence type="predicted"/>
<keyword evidence="1" id="KW-0677">Repeat</keyword>
<dbReference type="EMBL" id="JADGJD010002211">
    <property type="protein sequence ID" value="KAJ3034033.1"/>
    <property type="molecule type" value="Genomic_DNA"/>
</dbReference>
<dbReference type="Proteomes" id="UP001212841">
    <property type="component" value="Unassembled WGS sequence"/>
</dbReference>
<evidence type="ECO:0000256" key="1">
    <source>
        <dbReference type="ARBA" id="ARBA00022737"/>
    </source>
</evidence>
<dbReference type="AlphaFoldDB" id="A0AAD5WWM7"/>
<gene>
    <name evidence="2" type="ORF">HK097_004648</name>
</gene>
<reference evidence="2" key="1">
    <citation type="submission" date="2020-05" db="EMBL/GenBank/DDBJ databases">
        <title>Phylogenomic resolution of chytrid fungi.</title>
        <authorList>
            <person name="Stajich J.E."/>
            <person name="Amses K."/>
            <person name="Simmons R."/>
            <person name="Seto K."/>
            <person name="Myers J."/>
            <person name="Bonds A."/>
            <person name="Quandt C.A."/>
            <person name="Barry K."/>
            <person name="Liu P."/>
            <person name="Grigoriev I."/>
            <person name="Longcore J.E."/>
            <person name="James T.Y."/>
        </authorList>
    </citation>
    <scope>NUCLEOTIDE SEQUENCE</scope>
    <source>
        <strain evidence="2">JEL0318</strain>
    </source>
</reference>
<dbReference type="InterPro" id="IPR006597">
    <property type="entry name" value="Sel1-like"/>
</dbReference>
<comment type="caution">
    <text evidence="2">The sequence shown here is derived from an EMBL/GenBank/DDBJ whole genome shotgun (WGS) entry which is preliminary data.</text>
</comment>
<dbReference type="InterPro" id="IPR011990">
    <property type="entry name" value="TPR-like_helical_dom_sf"/>
</dbReference>
<accession>A0AAD5WWM7</accession>
<dbReference type="Pfam" id="PF08238">
    <property type="entry name" value="Sel1"/>
    <property type="match status" value="4"/>
</dbReference>
<dbReference type="SUPFAM" id="SSF81901">
    <property type="entry name" value="HCP-like"/>
    <property type="match status" value="2"/>
</dbReference>
<evidence type="ECO:0000313" key="3">
    <source>
        <dbReference type="Proteomes" id="UP001212841"/>
    </source>
</evidence>
<sequence length="335" mass="35566">MSVHSTAHLLPHQNPAISAALPPASLASLAYTLGLTALTSSTSTPQTDAQAFAYFYSAANHGHPDAAFRLATMYASGRGLPPRSVNRADAFNDDNVRYSMSTVSETTLNGSPGGGGFMMGGVGEPNPAAAIAWYKRAVEGGSVDAMCELGVAHLLAWGGLGRDDREGVRLLKVAFEKGKKEAGCYLGWAYVREWEGFVGGEAGDVDVDPMELSTFLTITLDSVEEIVRTLAVPAVEGVPDSFTFEPSATILTPALDKGLHYLLRLGVERDVVRSEQWVVVARGLEEVERLPKRGGVEDRIKEIGYEFVEWVAGNAEDGPVVEWGEASGSGSGSDS</sequence>
<organism evidence="2 3">
    <name type="scientific">Rhizophlyctis rosea</name>
    <dbReference type="NCBI Taxonomy" id="64517"/>
    <lineage>
        <taxon>Eukaryota</taxon>
        <taxon>Fungi</taxon>
        <taxon>Fungi incertae sedis</taxon>
        <taxon>Chytridiomycota</taxon>
        <taxon>Chytridiomycota incertae sedis</taxon>
        <taxon>Chytridiomycetes</taxon>
        <taxon>Rhizophlyctidales</taxon>
        <taxon>Rhizophlyctidaceae</taxon>
        <taxon>Rhizophlyctis</taxon>
    </lineage>
</organism>
<dbReference type="Gene3D" id="1.25.40.10">
    <property type="entry name" value="Tetratricopeptide repeat domain"/>
    <property type="match status" value="2"/>
</dbReference>